<keyword evidence="1" id="KW-0378">Hydrolase</keyword>
<dbReference type="STRING" id="1396826.PHA8399_01368"/>
<protein>
    <submittedName>
        <fullName evidence="1">Alpha-D-glucose-1-phosphate phosphatase YihX</fullName>
        <ecNumber evidence="1">3.1.3.-</ecNumber>
    </submittedName>
</protein>
<dbReference type="SUPFAM" id="SSF56784">
    <property type="entry name" value="HAD-like"/>
    <property type="match status" value="1"/>
</dbReference>
<dbReference type="SFLD" id="SFLDG01129">
    <property type="entry name" value="C1.5:_HAD__Beta-PGM__Phosphata"/>
    <property type="match status" value="1"/>
</dbReference>
<dbReference type="InterPro" id="IPR023198">
    <property type="entry name" value="PGP-like_dom2"/>
</dbReference>
<dbReference type="GO" id="GO:0016787">
    <property type="term" value="F:hydrolase activity"/>
    <property type="evidence" value="ECO:0007669"/>
    <property type="project" value="UniProtKB-KW"/>
</dbReference>
<dbReference type="AlphaFoldDB" id="A0A0P1H853"/>
<organism evidence="1 2">
    <name type="scientific">Leisingera aquaemixtae</name>
    <dbReference type="NCBI Taxonomy" id="1396826"/>
    <lineage>
        <taxon>Bacteria</taxon>
        <taxon>Pseudomonadati</taxon>
        <taxon>Pseudomonadota</taxon>
        <taxon>Alphaproteobacteria</taxon>
        <taxon>Rhodobacterales</taxon>
        <taxon>Roseobacteraceae</taxon>
        <taxon>Leisingera</taxon>
    </lineage>
</organism>
<dbReference type="CDD" id="cd02603">
    <property type="entry name" value="HAD_sEH-N_like"/>
    <property type="match status" value="1"/>
</dbReference>
<dbReference type="PANTHER" id="PTHR43611:SF3">
    <property type="entry name" value="FLAVIN MONONUCLEOTIDE HYDROLASE 1, CHLOROPLATIC"/>
    <property type="match status" value="1"/>
</dbReference>
<dbReference type="SFLD" id="SFLDS00003">
    <property type="entry name" value="Haloacid_Dehalogenase"/>
    <property type="match status" value="1"/>
</dbReference>
<dbReference type="EMBL" id="CYSR01000011">
    <property type="protein sequence ID" value="CUH99252.1"/>
    <property type="molecule type" value="Genomic_DNA"/>
</dbReference>
<dbReference type="InterPro" id="IPR006439">
    <property type="entry name" value="HAD-SF_hydro_IA"/>
</dbReference>
<dbReference type="Proteomes" id="UP000051326">
    <property type="component" value="Unassembled WGS sequence"/>
</dbReference>
<sequence length="206" mass="23737">MPIDAVVFDIGRVLIEWEPERFYDSRIGEARRRQLFEQVPLHGMNLNVDRGHPFRGSVYALADQHPEWLEEIRWWHDCWLQMVPRAIPRTVRLMQALQARGTPVFALSNFGAETFELACDTYPFLRGFDRTFVSAHLKCIKPEPEIYAILERETGVAPQHLLFTDDRPENIEAARARGWQTHLFTAPAPFAARLVQAGLLTDQEAA</sequence>
<evidence type="ECO:0000313" key="2">
    <source>
        <dbReference type="Proteomes" id="UP000051326"/>
    </source>
</evidence>
<dbReference type="PANTHER" id="PTHR43611">
    <property type="entry name" value="ALPHA-D-GLUCOSE 1-PHOSPHATE PHOSPHATASE"/>
    <property type="match status" value="1"/>
</dbReference>
<accession>A0A0P1H853</accession>
<proteinExistence type="predicted"/>
<dbReference type="RefSeq" id="WP_058285506.1">
    <property type="nucleotide sequence ID" value="NZ_CYSR01000011.1"/>
</dbReference>
<dbReference type="InterPro" id="IPR036412">
    <property type="entry name" value="HAD-like_sf"/>
</dbReference>
<dbReference type="EC" id="3.1.3.-" evidence="1"/>
<dbReference type="Gene3D" id="3.40.50.1000">
    <property type="entry name" value="HAD superfamily/HAD-like"/>
    <property type="match status" value="1"/>
</dbReference>
<reference evidence="1 2" key="1">
    <citation type="submission" date="2015-09" db="EMBL/GenBank/DDBJ databases">
        <authorList>
            <consortium name="Swine Surveillance"/>
        </authorList>
    </citation>
    <scope>NUCLEOTIDE SEQUENCE [LARGE SCALE GENOMIC DNA]</scope>
    <source>
        <strain evidence="1 2">CECT 8399</strain>
    </source>
</reference>
<name>A0A0P1H853_9RHOB</name>
<gene>
    <name evidence="1" type="primary">yihX</name>
    <name evidence="1" type="ORF">PHA8399_01368</name>
</gene>
<dbReference type="NCBIfam" id="TIGR01509">
    <property type="entry name" value="HAD-SF-IA-v3"/>
    <property type="match status" value="1"/>
</dbReference>
<dbReference type="Pfam" id="PF00702">
    <property type="entry name" value="Hydrolase"/>
    <property type="match status" value="1"/>
</dbReference>
<dbReference type="InterPro" id="IPR023214">
    <property type="entry name" value="HAD_sf"/>
</dbReference>
<dbReference type="Gene3D" id="1.10.150.240">
    <property type="entry name" value="Putative phosphatase, domain 2"/>
    <property type="match status" value="1"/>
</dbReference>
<evidence type="ECO:0000313" key="1">
    <source>
        <dbReference type="EMBL" id="CUH99252.1"/>
    </source>
</evidence>